<dbReference type="RefSeq" id="WP_119360277.1">
    <property type="nucleotide sequence ID" value="NZ_QWKZ01000049.1"/>
</dbReference>
<reference evidence="2 3" key="1">
    <citation type="submission" date="2018-08" db="EMBL/GenBank/DDBJ databases">
        <title>Meiothermus luteus KCTC 52599 genome sequencing project.</title>
        <authorList>
            <person name="Da Costa M.S."/>
            <person name="Albuquerque L."/>
            <person name="Raposo P."/>
            <person name="Froufe H.J.C."/>
            <person name="Barroso C.S."/>
            <person name="Egas C."/>
        </authorList>
    </citation>
    <scope>NUCLEOTIDE SEQUENCE [LARGE SCALE GENOMIC DNA]</scope>
    <source>
        <strain evidence="2 3">KCTC 52599</strain>
    </source>
</reference>
<accession>A0A399ENP9</accession>
<dbReference type="AlphaFoldDB" id="A0A399ENP9"/>
<proteinExistence type="predicted"/>
<dbReference type="Proteomes" id="UP000265800">
    <property type="component" value="Unassembled WGS sequence"/>
</dbReference>
<gene>
    <name evidence="2" type="ORF">Mlute_01652</name>
</gene>
<sequence>MKGFRELLEEAIATLEKGKLPLSQAFHEEARAQVSLEEAKGDRSPDPVARSLRLGREALLALAQGERAEAHGRLRQALRLHPGLGGGLGLELARLLAEDLDDAAAQREVRALMVSREQAWMEAPRELRLLRSLSHLPPGWWEALWKGNRGEERARATPRAAPPKTPPRPQLRFPVRFVSREKGPEEDTGARALMLMPARNLLEESWRKPSVPGEWRSPEGALRVTEEGRFTLRLDRLPEARGALLLLKGRRTVLLPVPWVGQRLEGWIPLPSEPEEDWQAEVWTAEELTPEHFQSLLSQSEYPGEILLWLMEGLYLGELSGPKWWQILRALLESTEEEP</sequence>
<feature type="compositionally biased region" description="Pro residues" evidence="1">
    <location>
        <begin position="160"/>
        <end position="169"/>
    </location>
</feature>
<organism evidence="2 3">
    <name type="scientific">Meiothermus luteus</name>
    <dbReference type="NCBI Taxonomy" id="2026184"/>
    <lineage>
        <taxon>Bacteria</taxon>
        <taxon>Thermotogati</taxon>
        <taxon>Deinococcota</taxon>
        <taxon>Deinococci</taxon>
        <taxon>Thermales</taxon>
        <taxon>Thermaceae</taxon>
        <taxon>Meiothermus</taxon>
    </lineage>
</organism>
<name>A0A399ENP9_9DEIN</name>
<feature type="region of interest" description="Disordered" evidence="1">
    <location>
        <begin position="152"/>
        <end position="171"/>
    </location>
</feature>
<evidence type="ECO:0000256" key="1">
    <source>
        <dbReference type="SAM" id="MobiDB-lite"/>
    </source>
</evidence>
<keyword evidence="3" id="KW-1185">Reference proteome</keyword>
<evidence type="ECO:0000313" key="3">
    <source>
        <dbReference type="Proteomes" id="UP000265800"/>
    </source>
</evidence>
<comment type="caution">
    <text evidence="2">The sequence shown here is derived from an EMBL/GenBank/DDBJ whole genome shotgun (WGS) entry which is preliminary data.</text>
</comment>
<dbReference type="EMBL" id="QWKZ01000049">
    <property type="protein sequence ID" value="RIH85143.1"/>
    <property type="molecule type" value="Genomic_DNA"/>
</dbReference>
<evidence type="ECO:0000313" key="2">
    <source>
        <dbReference type="EMBL" id="RIH85143.1"/>
    </source>
</evidence>
<protein>
    <submittedName>
        <fullName evidence="2">Uncharacterized protein</fullName>
    </submittedName>
</protein>